<dbReference type="PANTHER" id="PTHR43028">
    <property type="entry name" value="3'(2'),5'-BISPHOSPHATE NUCLEOTIDASE 1"/>
    <property type="match status" value="1"/>
</dbReference>
<evidence type="ECO:0000313" key="15">
    <source>
        <dbReference type="Proteomes" id="UP001174909"/>
    </source>
</evidence>
<dbReference type="Gene3D" id="3.30.540.10">
    <property type="entry name" value="Fructose-1,6-Bisphosphatase, subunit A, domain 1"/>
    <property type="match status" value="1"/>
</dbReference>
<feature type="binding site" evidence="13">
    <location>
        <position position="118"/>
    </location>
    <ligand>
        <name>Mg(2+)</name>
        <dbReference type="ChEBI" id="CHEBI:18420"/>
        <label>1</label>
        <note>catalytic</note>
    </ligand>
</feature>
<dbReference type="InterPro" id="IPR020550">
    <property type="entry name" value="Inositol_monophosphatase_CS"/>
</dbReference>
<evidence type="ECO:0000256" key="11">
    <source>
        <dbReference type="ARBA" id="ARBA00044544"/>
    </source>
</evidence>
<dbReference type="PROSITE" id="PS00629">
    <property type="entry name" value="IMP_1"/>
    <property type="match status" value="1"/>
</dbReference>
<evidence type="ECO:0000256" key="7">
    <source>
        <dbReference type="ARBA" id="ARBA00041815"/>
    </source>
</evidence>
<dbReference type="GO" id="GO:0004441">
    <property type="term" value="F:inositol-1,4-bisphosphate 1-phosphatase activity"/>
    <property type="evidence" value="ECO:0007669"/>
    <property type="project" value="UniProtKB-EC"/>
</dbReference>
<comment type="catalytic activity">
    <reaction evidence="9">
        <text>1D-myo-inositol 1,4-bisphosphate + H2O = 1D-myo-inositol 4-phosphate + phosphate</text>
        <dbReference type="Rhea" id="RHEA:15553"/>
        <dbReference type="ChEBI" id="CHEBI:15377"/>
        <dbReference type="ChEBI" id="CHEBI:43474"/>
        <dbReference type="ChEBI" id="CHEBI:58282"/>
        <dbReference type="ChEBI" id="CHEBI:58469"/>
        <dbReference type="EC" id="3.1.3.57"/>
    </reaction>
    <physiologicalReaction direction="left-to-right" evidence="9">
        <dbReference type="Rhea" id="RHEA:15554"/>
    </physiologicalReaction>
</comment>
<comment type="cofactor">
    <cofactor evidence="13">
        <name>Mg(2+)</name>
        <dbReference type="ChEBI" id="CHEBI:18420"/>
    </cofactor>
</comment>
<evidence type="ECO:0000256" key="4">
    <source>
        <dbReference type="ARBA" id="ARBA00022723"/>
    </source>
</evidence>
<dbReference type="SUPFAM" id="SSF56655">
    <property type="entry name" value="Carbohydrate phosphatase"/>
    <property type="match status" value="1"/>
</dbReference>
<organism evidence="14 15">
    <name type="scientific">Geodia barretti</name>
    <name type="common">Barrett's horny sponge</name>
    <dbReference type="NCBI Taxonomy" id="519541"/>
    <lineage>
        <taxon>Eukaryota</taxon>
        <taxon>Metazoa</taxon>
        <taxon>Porifera</taxon>
        <taxon>Demospongiae</taxon>
        <taxon>Heteroscleromorpha</taxon>
        <taxon>Tetractinellida</taxon>
        <taxon>Astrophorina</taxon>
        <taxon>Geodiidae</taxon>
        <taxon>Geodia</taxon>
    </lineage>
</organism>
<evidence type="ECO:0000256" key="1">
    <source>
        <dbReference type="ARBA" id="ARBA00009759"/>
    </source>
</evidence>
<dbReference type="Gene3D" id="3.40.190.80">
    <property type="match status" value="1"/>
</dbReference>
<dbReference type="FunFam" id="3.30.540.10:FF:000023">
    <property type="entry name" value="Protein CBR-TAG-231"/>
    <property type="match status" value="1"/>
</dbReference>
<keyword evidence="5 13" id="KW-0460">Magnesium</keyword>
<evidence type="ECO:0000256" key="6">
    <source>
        <dbReference type="ARBA" id="ARBA00040342"/>
    </source>
</evidence>
<dbReference type="InterPro" id="IPR000760">
    <property type="entry name" value="Inositol_monophosphatase-like"/>
</dbReference>
<dbReference type="PROSITE" id="PS00630">
    <property type="entry name" value="IMP_2"/>
    <property type="match status" value="1"/>
</dbReference>
<evidence type="ECO:0000256" key="5">
    <source>
        <dbReference type="ARBA" id="ARBA00022842"/>
    </source>
</evidence>
<evidence type="ECO:0000256" key="8">
    <source>
        <dbReference type="ARBA" id="ARBA00044465"/>
    </source>
</evidence>
<dbReference type="GO" id="GO:0046872">
    <property type="term" value="F:metal ion binding"/>
    <property type="evidence" value="ECO:0007669"/>
    <property type="project" value="UniProtKB-KW"/>
</dbReference>
<feature type="binding site" evidence="13">
    <location>
        <position position="73"/>
    </location>
    <ligand>
        <name>Mg(2+)</name>
        <dbReference type="ChEBI" id="CHEBI:18420"/>
        <label>1</label>
        <note>catalytic</note>
    </ligand>
</feature>
<evidence type="ECO:0000256" key="13">
    <source>
        <dbReference type="PIRSR" id="PIRSR600760-2"/>
    </source>
</evidence>
<evidence type="ECO:0000256" key="12">
    <source>
        <dbReference type="ARBA" id="ARBA00044554"/>
    </source>
</evidence>
<comment type="caution">
    <text evidence="14">The sequence shown here is derived from an EMBL/GenBank/DDBJ whole genome shotgun (WGS) entry which is preliminary data.</text>
</comment>
<comment type="catalytic activity">
    <reaction evidence="8">
        <text>1D-myo-inositol 1,3,4-trisphosphate + H2O = 1D-myo-inositol 3,4-bisphosphate + phosphate</text>
        <dbReference type="Rhea" id="RHEA:70319"/>
        <dbReference type="ChEBI" id="CHEBI:15377"/>
        <dbReference type="ChEBI" id="CHEBI:43474"/>
        <dbReference type="ChEBI" id="CHEBI:58414"/>
        <dbReference type="ChEBI" id="CHEBI:83241"/>
    </reaction>
    <physiologicalReaction direction="left-to-right" evidence="8">
        <dbReference type="Rhea" id="RHEA:70320"/>
    </physiologicalReaction>
</comment>
<feature type="binding site" evidence="13">
    <location>
        <position position="248"/>
    </location>
    <ligand>
        <name>Mg(2+)</name>
        <dbReference type="ChEBI" id="CHEBI:18420"/>
        <label>1</label>
        <note>catalytic</note>
    </ligand>
</feature>
<keyword evidence="15" id="KW-1185">Reference proteome</keyword>
<dbReference type="GO" id="GO:0008441">
    <property type="term" value="F:3'(2'),5'-bisphosphate nucleotidase activity"/>
    <property type="evidence" value="ECO:0007669"/>
    <property type="project" value="UniProtKB-EC"/>
</dbReference>
<dbReference type="InterPro" id="IPR020583">
    <property type="entry name" value="Inositol_monoP_metal-BS"/>
</dbReference>
<comment type="similarity">
    <text evidence="1">Belongs to the inositol monophosphatase superfamily.</text>
</comment>
<evidence type="ECO:0000256" key="9">
    <source>
        <dbReference type="ARBA" id="ARBA00044478"/>
    </source>
</evidence>
<evidence type="ECO:0000313" key="14">
    <source>
        <dbReference type="EMBL" id="CAI8041461.1"/>
    </source>
</evidence>
<dbReference type="InterPro" id="IPR050725">
    <property type="entry name" value="CysQ/Inositol_MonoPase"/>
</dbReference>
<evidence type="ECO:0000256" key="10">
    <source>
        <dbReference type="ARBA" id="ARBA00044519"/>
    </source>
</evidence>
<evidence type="ECO:0000256" key="2">
    <source>
        <dbReference type="ARBA" id="ARBA00012633"/>
    </source>
</evidence>
<proteinExistence type="inferred from homology"/>
<dbReference type="Pfam" id="PF00459">
    <property type="entry name" value="Inositol_P"/>
    <property type="match status" value="1"/>
</dbReference>
<accession>A0AA35T644</accession>
<feature type="binding site" evidence="13">
    <location>
        <position position="116"/>
    </location>
    <ligand>
        <name>Mg(2+)</name>
        <dbReference type="ChEBI" id="CHEBI:18420"/>
        <label>1</label>
        <note>catalytic</note>
    </ligand>
</feature>
<dbReference type="PANTHER" id="PTHR43028:SF5">
    <property type="entry name" value="3'(2'),5'-BISPHOSPHATE NUCLEOTIDASE 1"/>
    <property type="match status" value="1"/>
</dbReference>
<dbReference type="AlphaFoldDB" id="A0AA35T644"/>
<dbReference type="EC" id="3.1.3.7" evidence="2"/>
<dbReference type="GO" id="GO:0046854">
    <property type="term" value="P:phosphatidylinositol phosphate biosynthetic process"/>
    <property type="evidence" value="ECO:0007669"/>
    <property type="project" value="InterPro"/>
</dbReference>
<name>A0AA35T644_GEOBA</name>
<evidence type="ECO:0000256" key="3">
    <source>
        <dbReference type="ARBA" id="ARBA00022671"/>
    </source>
</evidence>
<keyword evidence="4 13" id="KW-0479">Metal-binding</keyword>
<gene>
    <name evidence="14" type="ORF">GBAR_LOCUS23058</name>
</gene>
<dbReference type="EC" id="3.1.3.57" evidence="10"/>
<dbReference type="EMBL" id="CASHTH010003191">
    <property type="protein sequence ID" value="CAI8041461.1"/>
    <property type="molecule type" value="Genomic_DNA"/>
</dbReference>
<feature type="binding site" evidence="13">
    <location>
        <position position="119"/>
    </location>
    <ligand>
        <name>Mg(2+)</name>
        <dbReference type="ChEBI" id="CHEBI:18420"/>
        <label>1</label>
        <note>catalytic</note>
    </ligand>
</feature>
<reference evidence="14" key="1">
    <citation type="submission" date="2023-03" db="EMBL/GenBank/DDBJ databases">
        <authorList>
            <person name="Steffen K."/>
            <person name="Cardenas P."/>
        </authorList>
    </citation>
    <scope>NUCLEOTIDE SEQUENCE</scope>
</reference>
<sequence>MSEQQPLMIRLLSASVAVANRAGAVIRDVLKSGQLGVVHKGYDDPQTEADRRAERCIVATLTTRFPHVTIIGEESIPPTAADLEAVVREDSPEVLREACPPDLTSVDEKDVVIWVDPLDGTGEFTKGFHEDVTVLVGIAVEGKPVAGVIHQPFYGTMAGLPTAQQGRTVWGMLGLGVRGIVPRPSPEHGGLRLAVSRSHYSGTVERVTECLQAKEKVIAGGAGNKILMVLENVVDAYIYPSPGTKRWDTCAGDAIVRAAGGAVTDVHGRDLVYDPVTPVPSTGDQSGFVQRCMNSQGVLVGMKGLEDLRAKIPEDVLRSLSK</sequence>
<keyword evidence="3" id="KW-0452">Lithium</keyword>
<protein>
    <recommendedName>
        <fullName evidence="6">3'(2'),5'-bisphosphate nucleotidase 1</fullName>
        <ecNumber evidence="10">3.1.3.57</ecNumber>
        <ecNumber evidence="2">3.1.3.7</ecNumber>
    </recommendedName>
    <alternativeName>
        <fullName evidence="11">3'-phosphoadenosine 5'-phosphate phosphatase</fullName>
    </alternativeName>
    <alternativeName>
        <fullName evidence="7">Bisphosphate 3'-nucleotidase 1</fullName>
    </alternativeName>
    <alternativeName>
        <fullName evidence="12">Inositol-polyphosphate 1-phosphatase</fullName>
    </alternativeName>
</protein>
<dbReference type="Proteomes" id="UP001174909">
    <property type="component" value="Unassembled WGS sequence"/>
</dbReference>